<organism evidence="2 3">
    <name type="scientific">Blastopirellula marina</name>
    <dbReference type="NCBI Taxonomy" id="124"/>
    <lineage>
        <taxon>Bacteria</taxon>
        <taxon>Pseudomonadati</taxon>
        <taxon>Planctomycetota</taxon>
        <taxon>Planctomycetia</taxon>
        <taxon>Pirellulales</taxon>
        <taxon>Pirellulaceae</taxon>
        <taxon>Blastopirellula</taxon>
    </lineage>
</organism>
<dbReference type="Proteomes" id="UP000240009">
    <property type="component" value="Unassembled WGS sequence"/>
</dbReference>
<feature type="domain" description="HTH cro/C1-type" evidence="1">
    <location>
        <begin position="19"/>
        <end position="72"/>
    </location>
</feature>
<protein>
    <recommendedName>
        <fullName evidence="1">HTH cro/C1-type domain-containing protein</fullName>
    </recommendedName>
</protein>
<dbReference type="Gene3D" id="3.10.450.50">
    <property type="match status" value="1"/>
</dbReference>
<dbReference type="SUPFAM" id="SSF54427">
    <property type="entry name" value="NTF2-like"/>
    <property type="match status" value="1"/>
</dbReference>
<dbReference type="RefSeq" id="WP_105359658.1">
    <property type="nucleotide sequence ID" value="NZ_PUIA01000094.1"/>
</dbReference>
<dbReference type="PROSITE" id="PS50943">
    <property type="entry name" value="HTH_CROC1"/>
    <property type="match status" value="1"/>
</dbReference>
<comment type="caution">
    <text evidence="2">The sequence shown here is derived from an EMBL/GenBank/DDBJ whole genome shotgun (WGS) entry which is preliminary data.</text>
</comment>
<dbReference type="GO" id="GO:0003677">
    <property type="term" value="F:DNA binding"/>
    <property type="evidence" value="ECO:0007669"/>
    <property type="project" value="InterPro"/>
</dbReference>
<evidence type="ECO:0000259" key="1">
    <source>
        <dbReference type="PROSITE" id="PS50943"/>
    </source>
</evidence>
<dbReference type="Gene3D" id="1.10.260.40">
    <property type="entry name" value="lambda repressor-like DNA-binding domains"/>
    <property type="match status" value="1"/>
</dbReference>
<dbReference type="Pfam" id="PF13560">
    <property type="entry name" value="HTH_31"/>
    <property type="match status" value="1"/>
</dbReference>
<reference evidence="2 3" key="1">
    <citation type="submission" date="2018-02" db="EMBL/GenBank/DDBJ databases">
        <title>Comparative genomes isolates from brazilian mangrove.</title>
        <authorList>
            <person name="Araujo J.E."/>
            <person name="Taketani R.G."/>
            <person name="Silva M.C.P."/>
            <person name="Loureco M.V."/>
            <person name="Andreote F.D."/>
        </authorList>
    </citation>
    <scope>NUCLEOTIDE SEQUENCE [LARGE SCALE GENOMIC DNA]</scope>
    <source>
        <strain evidence="2 3">HEX-2 MGV</strain>
    </source>
</reference>
<dbReference type="SMART" id="SM00530">
    <property type="entry name" value="HTH_XRE"/>
    <property type="match status" value="1"/>
</dbReference>
<dbReference type="InterPro" id="IPR001387">
    <property type="entry name" value="Cro/C1-type_HTH"/>
</dbReference>
<evidence type="ECO:0000313" key="2">
    <source>
        <dbReference type="EMBL" id="PQO25050.1"/>
    </source>
</evidence>
<dbReference type="EMBL" id="PUIA01000094">
    <property type="protein sequence ID" value="PQO25050.1"/>
    <property type="molecule type" value="Genomic_DNA"/>
</dbReference>
<dbReference type="CDD" id="cd00093">
    <property type="entry name" value="HTH_XRE"/>
    <property type="match status" value="1"/>
</dbReference>
<dbReference type="AlphaFoldDB" id="A0A2S8EYQ1"/>
<proteinExistence type="predicted"/>
<dbReference type="OrthoDB" id="266241at2"/>
<dbReference type="SUPFAM" id="SSF47413">
    <property type="entry name" value="lambda repressor-like DNA-binding domains"/>
    <property type="match status" value="1"/>
</dbReference>
<dbReference type="InterPro" id="IPR032710">
    <property type="entry name" value="NTF2-like_dom_sf"/>
</dbReference>
<name>A0A2S8EYQ1_9BACT</name>
<sequence>MGWALPPTRRSYPVRGEFVKFLRERRGWTQDDFAKICGYSERLIRKAEGSDSLSPEAIADMAEALSNDGAQVFPEDLVSDPLAAAKLFIESYDLHEQAMLSHCGHVLADDVVLWCAGAEQGIPFAGTFHGLAGLQEWLDRFFSIIKRPARGVMKPTYSLAGNEVIAKYEEPTSVNGVPGDPLWIVNITKFERGKIIRIENYFDTYTGQNAMNAHGGLPDSDG</sequence>
<evidence type="ECO:0000313" key="3">
    <source>
        <dbReference type="Proteomes" id="UP000240009"/>
    </source>
</evidence>
<accession>A0A2S8EYQ1</accession>
<gene>
    <name evidence="2" type="ORF">C5Y96_26460</name>
</gene>
<dbReference type="InterPro" id="IPR010982">
    <property type="entry name" value="Lambda_DNA-bd_dom_sf"/>
</dbReference>